<dbReference type="Gene3D" id="3.40.309.10">
    <property type="entry name" value="Aldehyde Dehydrogenase, Chain A, domain 2"/>
    <property type="match status" value="1"/>
</dbReference>
<dbReference type="FunCoup" id="A0A1Y2AWK5">
    <property type="interactions" value="143"/>
</dbReference>
<dbReference type="PANTHER" id="PTHR43353">
    <property type="entry name" value="SUCCINATE-SEMIALDEHYDE DEHYDROGENASE, MITOCHONDRIAL"/>
    <property type="match status" value="1"/>
</dbReference>
<dbReference type="InterPro" id="IPR016161">
    <property type="entry name" value="Ald_DH/histidinol_DH"/>
</dbReference>
<feature type="active site" evidence="7">
    <location>
        <position position="357"/>
    </location>
</feature>
<proteinExistence type="inferred from homology"/>
<accession>A0A1Y2AWK5</accession>
<keyword evidence="3 8" id="KW-0560">Oxidoreductase</keyword>
<comment type="catalytic activity">
    <reaction evidence="5">
        <text>succinate semialdehyde + NAD(+) + H2O = succinate + NADH + 2 H(+)</text>
        <dbReference type="Rhea" id="RHEA:13217"/>
        <dbReference type="ChEBI" id="CHEBI:15377"/>
        <dbReference type="ChEBI" id="CHEBI:15378"/>
        <dbReference type="ChEBI" id="CHEBI:30031"/>
        <dbReference type="ChEBI" id="CHEBI:57540"/>
        <dbReference type="ChEBI" id="CHEBI:57706"/>
        <dbReference type="ChEBI" id="CHEBI:57945"/>
        <dbReference type="EC" id="1.2.1.16"/>
    </reaction>
</comment>
<dbReference type="Pfam" id="PF00171">
    <property type="entry name" value="Aldedh"/>
    <property type="match status" value="1"/>
</dbReference>
<dbReference type="InterPro" id="IPR016162">
    <property type="entry name" value="Ald_DH_N"/>
</dbReference>
<dbReference type="Proteomes" id="UP000193986">
    <property type="component" value="Unassembled WGS sequence"/>
</dbReference>
<evidence type="ECO:0000259" key="9">
    <source>
        <dbReference type="Pfam" id="PF00171"/>
    </source>
</evidence>
<protein>
    <recommendedName>
        <fullName evidence="6">succinate-semialdehyde dehydrogenase [NAD(P)(+)]</fullName>
        <ecNumber evidence="6">1.2.1.16</ecNumber>
    </recommendedName>
</protein>
<dbReference type="GO" id="GO:0005737">
    <property type="term" value="C:cytoplasm"/>
    <property type="evidence" value="ECO:0007669"/>
    <property type="project" value="TreeGrafter"/>
</dbReference>
<dbReference type="SUPFAM" id="SSF53720">
    <property type="entry name" value="ALDH-like"/>
    <property type="match status" value="1"/>
</dbReference>
<dbReference type="InterPro" id="IPR029510">
    <property type="entry name" value="Ald_DH_CS_GLU"/>
</dbReference>
<dbReference type="InterPro" id="IPR016163">
    <property type="entry name" value="Ald_DH_C"/>
</dbReference>
<dbReference type="STRING" id="71784.A0A1Y2AWK5"/>
<dbReference type="OrthoDB" id="310895at2759"/>
<dbReference type="CDD" id="cd07103">
    <property type="entry name" value="ALDH_F5_SSADH_GabD"/>
    <property type="match status" value="1"/>
</dbReference>
<gene>
    <name evidence="10" type="ORF">BCR39DRAFT_539845</name>
</gene>
<evidence type="ECO:0000256" key="7">
    <source>
        <dbReference type="PROSITE-ProRule" id="PRU10007"/>
    </source>
</evidence>
<comment type="catalytic activity">
    <reaction evidence="4">
        <text>succinate semialdehyde + NADP(+) + H2O = succinate + NADPH + 2 H(+)</text>
        <dbReference type="Rhea" id="RHEA:13213"/>
        <dbReference type="ChEBI" id="CHEBI:15377"/>
        <dbReference type="ChEBI" id="CHEBI:15378"/>
        <dbReference type="ChEBI" id="CHEBI:30031"/>
        <dbReference type="ChEBI" id="CHEBI:57706"/>
        <dbReference type="ChEBI" id="CHEBI:57783"/>
        <dbReference type="ChEBI" id="CHEBI:58349"/>
        <dbReference type="EC" id="1.2.1.16"/>
    </reaction>
</comment>
<dbReference type="GO" id="GO:0004777">
    <property type="term" value="F:succinate-semialdehyde dehydrogenase (NAD+) activity"/>
    <property type="evidence" value="ECO:0007669"/>
    <property type="project" value="TreeGrafter"/>
</dbReference>
<sequence length="594" mass="64247">MTRQGKGQIISVLKRSNINNKSPFYFCMRLISSTPTRLIRTSCIATKTSSTPQTRTRTFITRTNSTRRLRLPFNTSTSSSTPSVYFRAMSNWPKITSDNPLGLDDPTLFIQAGIINGELVQSSDGKTFDVDNPATGEIIGKCPDMTLSDTVKAIETAASTFKKFRLTTPQQRHQWLINLHKLFEQNVKDLARLIVWENGKSWTDAFAEATYAGTYIDWYAGEALRTHGETIPCSLPGTRNFTVKQPIGVCALLVPWNFPAAMIARKVGPALATGCTAVIKVPAETPFTNLAIMELAKRAGVPKGVLNVITTDANLQEIGKELTTNPLIKKVSFTGSTRVGKMLAGNASGTLKKMSLELGGNAPLIVFDDADLPTAVAGTIASKFRGSGQTCVCANRIYVHDKVYDEFAKLLAEKVGAFKVGPGFDEGVTHGPLIHKRQADKVQEHIDDAVSKGAKILVGGKRGERTQFQPTVLTEVPDDCLITAEETFGPLAALIRFSSEEEVIELANKSEVGLAGYFFSQDSDRIWRVADALEVGMVGANTGAISQAIIPFGGTKESGYGKEGGHQGTEEYLVTKLIALGTASKNAQAPPSFD</sequence>
<reference evidence="10 11" key="1">
    <citation type="submission" date="2016-07" db="EMBL/GenBank/DDBJ databases">
        <title>Pervasive Adenine N6-methylation of Active Genes in Fungi.</title>
        <authorList>
            <consortium name="DOE Joint Genome Institute"/>
            <person name="Mondo S.J."/>
            <person name="Dannebaum R.O."/>
            <person name="Kuo R.C."/>
            <person name="Labutti K."/>
            <person name="Haridas S."/>
            <person name="Kuo A."/>
            <person name="Salamov A."/>
            <person name="Ahrendt S.R."/>
            <person name="Lipzen A."/>
            <person name="Sullivan W."/>
            <person name="Andreopoulos W.B."/>
            <person name="Clum A."/>
            <person name="Lindquist E."/>
            <person name="Daum C."/>
            <person name="Ramamoorthy G.K."/>
            <person name="Gryganskyi A."/>
            <person name="Culley D."/>
            <person name="Magnuson J.K."/>
            <person name="James T.Y."/>
            <person name="O'Malley M.A."/>
            <person name="Stajich J.E."/>
            <person name="Spatafora J.W."/>
            <person name="Visel A."/>
            <person name="Grigoriev I.V."/>
        </authorList>
    </citation>
    <scope>NUCLEOTIDE SEQUENCE [LARGE SCALE GENOMIC DNA]</scope>
    <source>
        <strain evidence="10 11">68-887.2</strain>
    </source>
</reference>
<evidence type="ECO:0000256" key="2">
    <source>
        <dbReference type="ARBA" id="ARBA00009986"/>
    </source>
</evidence>
<name>A0A1Y2AWK5_9TREE</name>
<evidence type="ECO:0000256" key="4">
    <source>
        <dbReference type="ARBA" id="ARBA00050387"/>
    </source>
</evidence>
<dbReference type="FunFam" id="3.40.605.10:FF:000005">
    <property type="entry name" value="Succinate-semialdehyde dehydrogenase I"/>
    <property type="match status" value="1"/>
</dbReference>
<dbReference type="AlphaFoldDB" id="A0A1Y2AWK5"/>
<evidence type="ECO:0000313" key="10">
    <source>
        <dbReference type="EMBL" id="ORY26866.1"/>
    </source>
</evidence>
<dbReference type="Gene3D" id="3.40.605.10">
    <property type="entry name" value="Aldehyde Dehydrogenase, Chain A, domain 1"/>
    <property type="match status" value="1"/>
</dbReference>
<feature type="domain" description="Aldehyde dehydrogenase" evidence="9">
    <location>
        <begin position="122"/>
        <end position="577"/>
    </location>
</feature>
<dbReference type="InterPro" id="IPR015590">
    <property type="entry name" value="Aldehyde_DH_dom"/>
</dbReference>
<keyword evidence="11" id="KW-1185">Reference proteome</keyword>
<evidence type="ECO:0000256" key="6">
    <source>
        <dbReference type="ARBA" id="ARBA00067047"/>
    </source>
</evidence>
<evidence type="ECO:0000256" key="3">
    <source>
        <dbReference type="ARBA" id="ARBA00023002"/>
    </source>
</evidence>
<dbReference type="EC" id="1.2.1.16" evidence="6"/>
<comment type="pathway">
    <text evidence="1">Amino-acid degradation; 4-aminobutanoate degradation.</text>
</comment>
<dbReference type="PANTHER" id="PTHR43353:SF10">
    <property type="entry name" value="SUCCINATE-SEMIALDEHYDE DEHYDROGENASE (NADP+)"/>
    <property type="match status" value="1"/>
</dbReference>
<dbReference type="InterPro" id="IPR050740">
    <property type="entry name" value="Aldehyde_DH_Superfamily"/>
</dbReference>
<comment type="similarity">
    <text evidence="2 8">Belongs to the aldehyde dehydrogenase family.</text>
</comment>
<dbReference type="InParanoid" id="A0A1Y2AWK5"/>
<evidence type="ECO:0000313" key="11">
    <source>
        <dbReference type="Proteomes" id="UP000193986"/>
    </source>
</evidence>
<comment type="caution">
    <text evidence="10">The sequence shown here is derived from an EMBL/GenBank/DDBJ whole genome shotgun (WGS) entry which is preliminary data.</text>
</comment>
<dbReference type="GO" id="GO:0009450">
    <property type="term" value="P:gamma-aminobutyric acid catabolic process"/>
    <property type="evidence" value="ECO:0007669"/>
    <property type="project" value="TreeGrafter"/>
</dbReference>
<organism evidence="10 11">
    <name type="scientific">Naematelia encephala</name>
    <dbReference type="NCBI Taxonomy" id="71784"/>
    <lineage>
        <taxon>Eukaryota</taxon>
        <taxon>Fungi</taxon>
        <taxon>Dikarya</taxon>
        <taxon>Basidiomycota</taxon>
        <taxon>Agaricomycotina</taxon>
        <taxon>Tremellomycetes</taxon>
        <taxon>Tremellales</taxon>
        <taxon>Naemateliaceae</taxon>
        <taxon>Naematelia</taxon>
    </lineage>
</organism>
<evidence type="ECO:0000256" key="5">
    <source>
        <dbReference type="ARBA" id="ARBA00052698"/>
    </source>
</evidence>
<dbReference type="PROSITE" id="PS00687">
    <property type="entry name" value="ALDEHYDE_DEHYDR_GLU"/>
    <property type="match status" value="1"/>
</dbReference>
<dbReference type="FunFam" id="3.40.309.10:FF:000004">
    <property type="entry name" value="Succinate-semialdehyde dehydrogenase I"/>
    <property type="match status" value="1"/>
</dbReference>
<evidence type="ECO:0000256" key="1">
    <source>
        <dbReference type="ARBA" id="ARBA00005176"/>
    </source>
</evidence>
<evidence type="ECO:0000256" key="8">
    <source>
        <dbReference type="RuleBase" id="RU003345"/>
    </source>
</evidence>
<dbReference type="EMBL" id="MCFC01000043">
    <property type="protein sequence ID" value="ORY26866.1"/>
    <property type="molecule type" value="Genomic_DNA"/>
</dbReference>